<dbReference type="InterPro" id="IPR002303">
    <property type="entry name" value="Valyl-tRNA_ligase"/>
</dbReference>
<feature type="non-terminal residue" evidence="10">
    <location>
        <position position="186"/>
    </location>
</feature>
<dbReference type="OrthoDB" id="629407at2759"/>
<dbReference type="GO" id="GO:0004832">
    <property type="term" value="F:valine-tRNA ligase activity"/>
    <property type="evidence" value="ECO:0007669"/>
    <property type="project" value="UniProtKB-EC"/>
</dbReference>
<dbReference type="PANTHER" id="PTHR11946">
    <property type="entry name" value="VALYL-TRNA SYNTHETASES"/>
    <property type="match status" value="1"/>
</dbReference>
<protein>
    <recommendedName>
        <fullName evidence="2">valine--tRNA ligase</fullName>
        <ecNumber evidence="2">6.1.1.9</ecNumber>
    </recommendedName>
    <alternativeName>
        <fullName evidence="8">Valyl-tRNA synthetase</fullName>
    </alternativeName>
</protein>
<dbReference type="SUPFAM" id="SSF52374">
    <property type="entry name" value="Nucleotidylyl transferase"/>
    <property type="match status" value="1"/>
</dbReference>
<keyword evidence="11" id="KW-1185">Reference proteome</keyword>
<organism evidence="10 11">
    <name type="scientific">Protopolystoma xenopodis</name>
    <dbReference type="NCBI Taxonomy" id="117903"/>
    <lineage>
        <taxon>Eukaryota</taxon>
        <taxon>Metazoa</taxon>
        <taxon>Spiralia</taxon>
        <taxon>Lophotrochozoa</taxon>
        <taxon>Platyhelminthes</taxon>
        <taxon>Monogenea</taxon>
        <taxon>Polyopisthocotylea</taxon>
        <taxon>Polystomatidea</taxon>
        <taxon>Polystomatidae</taxon>
        <taxon>Protopolystoma</taxon>
    </lineage>
</organism>
<dbReference type="Gene3D" id="3.40.50.620">
    <property type="entry name" value="HUPs"/>
    <property type="match status" value="1"/>
</dbReference>
<comment type="caution">
    <text evidence="10">The sequence shown here is derived from an EMBL/GenBank/DDBJ whole genome shotgun (WGS) entry which is preliminary data.</text>
</comment>
<keyword evidence="4" id="KW-0547">Nucleotide-binding</keyword>
<comment type="similarity">
    <text evidence="1">Belongs to the class-I aminoacyl-tRNA synthetase family.</text>
</comment>
<dbReference type="PRINTS" id="PR00986">
    <property type="entry name" value="TRNASYNTHVAL"/>
</dbReference>
<evidence type="ECO:0000313" key="10">
    <source>
        <dbReference type="EMBL" id="VEL26637.1"/>
    </source>
</evidence>
<evidence type="ECO:0000256" key="7">
    <source>
        <dbReference type="ARBA" id="ARBA00023146"/>
    </source>
</evidence>
<dbReference type="Pfam" id="PF00133">
    <property type="entry name" value="tRNA-synt_1"/>
    <property type="match status" value="1"/>
</dbReference>
<dbReference type="AlphaFoldDB" id="A0A3S5BZX1"/>
<dbReference type="Proteomes" id="UP000784294">
    <property type="component" value="Unassembled WGS sequence"/>
</dbReference>
<evidence type="ECO:0000256" key="5">
    <source>
        <dbReference type="ARBA" id="ARBA00022840"/>
    </source>
</evidence>
<evidence type="ECO:0000256" key="8">
    <source>
        <dbReference type="ARBA" id="ARBA00029936"/>
    </source>
</evidence>
<accession>A0A3S5BZX1</accession>
<proteinExistence type="inferred from homology"/>
<dbReference type="EMBL" id="CAAALY010081662">
    <property type="protein sequence ID" value="VEL26637.1"/>
    <property type="molecule type" value="Genomic_DNA"/>
</dbReference>
<dbReference type="GO" id="GO:0005829">
    <property type="term" value="C:cytosol"/>
    <property type="evidence" value="ECO:0007669"/>
    <property type="project" value="TreeGrafter"/>
</dbReference>
<dbReference type="InterPro" id="IPR014729">
    <property type="entry name" value="Rossmann-like_a/b/a_fold"/>
</dbReference>
<dbReference type="EC" id="6.1.1.9" evidence="2"/>
<feature type="domain" description="Aminoacyl-tRNA synthetase class Ia" evidence="9">
    <location>
        <begin position="2"/>
        <end position="178"/>
    </location>
</feature>
<keyword evidence="6" id="KW-0648">Protein biosynthesis</keyword>
<dbReference type="FunFam" id="3.40.50.620:FF:000457">
    <property type="entry name" value="Predicted protein"/>
    <property type="match status" value="1"/>
</dbReference>
<reference evidence="10" key="1">
    <citation type="submission" date="2018-11" db="EMBL/GenBank/DDBJ databases">
        <authorList>
            <consortium name="Pathogen Informatics"/>
        </authorList>
    </citation>
    <scope>NUCLEOTIDE SEQUENCE</scope>
</reference>
<sequence>MKIIPEFHKRTWNAWLSDCHDWCISRQLWWGHRIPAFLPAENSSWVVARNEEEALERAIVQFSVPASQLKLTRDNDVLDTWFSSQLFPFSTLGWPDPTCFPDVFPPGDLESYYPGSLLETGHDIIFFWVARMVMIGLQLMGRLPFHTVYLHAMVRDSHGKKMSKSLGNALDPMDVINGISLAGEVY</sequence>
<dbReference type="PANTHER" id="PTHR11946:SF109">
    <property type="entry name" value="VALINE--TRNA LIGASE"/>
    <property type="match status" value="1"/>
</dbReference>
<dbReference type="GO" id="GO:0006438">
    <property type="term" value="P:valyl-tRNA aminoacylation"/>
    <property type="evidence" value="ECO:0007669"/>
    <property type="project" value="InterPro"/>
</dbReference>
<evidence type="ECO:0000256" key="1">
    <source>
        <dbReference type="ARBA" id="ARBA00005594"/>
    </source>
</evidence>
<name>A0A3S5BZX1_9PLAT</name>
<evidence type="ECO:0000256" key="4">
    <source>
        <dbReference type="ARBA" id="ARBA00022741"/>
    </source>
</evidence>
<dbReference type="GO" id="GO:0005524">
    <property type="term" value="F:ATP binding"/>
    <property type="evidence" value="ECO:0007669"/>
    <property type="project" value="UniProtKB-KW"/>
</dbReference>
<keyword evidence="5" id="KW-0067">ATP-binding</keyword>
<evidence type="ECO:0000259" key="9">
    <source>
        <dbReference type="Pfam" id="PF00133"/>
    </source>
</evidence>
<dbReference type="InterPro" id="IPR002300">
    <property type="entry name" value="aa-tRNA-synth_Ia"/>
</dbReference>
<evidence type="ECO:0000313" key="11">
    <source>
        <dbReference type="Proteomes" id="UP000784294"/>
    </source>
</evidence>
<evidence type="ECO:0000256" key="2">
    <source>
        <dbReference type="ARBA" id="ARBA00013169"/>
    </source>
</evidence>
<evidence type="ECO:0000256" key="3">
    <source>
        <dbReference type="ARBA" id="ARBA00022598"/>
    </source>
</evidence>
<keyword evidence="7" id="KW-0030">Aminoacyl-tRNA synthetase</keyword>
<evidence type="ECO:0000256" key="6">
    <source>
        <dbReference type="ARBA" id="ARBA00022917"/>
    </source>
</evidence>
<gene>
    <name evidence="10" type="ORF">PXEA_LOCUS20077</name>
</gene>
<keyword evidence="3" id="KW-0436">Ligase</keyword>